<dbReference type="InterPro" id="IPR051782">
    <property type="entry name" value="ABC_Transporter_VariousFunc"/>
</dbReference>
<dbReference type="EMBL" id="BAAARJ010000003">
    <property type="protein sequence ID" value="GAA2600725.1"/>
    <property type="molecule type" value="Genomic_DNA"/>
</dbReference>
<dbReference type="InterPro" id="IPR003439">
    <property type="entry name" value="ABC_transporter-like_ATP-bd"/>
</dbReference>
<feature type="region of interest" description="Disordered" evidence="4">
    <location>
        <begin position="257"/>
        <end position="290"/>
    </location>
</feature>
<evidence type="ECO:0000313" key="7">
    <source>
        <dbReference type="Proteomes" id="UP001501447"/>
    </source>
</evidence>
<name>A0ABP6C3I7_9ACTN</name>
<dbReference type="PANTHER" id="PTHR42939:SF1">
    <property type="entry name" value="ABC TRANSPORTER ATP-BINDING PROTEIN ALBC-RELATED"/>
    <property type="match status" value="1"/>
</dbReference>
<keyword evidence="7" id="KW-1185">Reference proteome</keyword>
<dbReference type="SMART" id="SM00382">
    <property type="entry name" value="AAA"/>
    <property type="match status" value="1"/>
</dbReference>
<dbReference type="InterPro" id="IPR003593">
    <property type="entry name" value="AAA+_ATPase"/>
</dbReference>
<dbReference type="Pfam" id="PF00005">
    <property type="entry name" value="ABC_tran"/>
    <property type="match status" value="1"/>
</dbReference>
<keyword evidence="1" id="KW-0813">Transport</keyword>
<feature type="compositionally biased region" description="Pro residues" evidence="4">
    <location>
        <begin position="345"/>
        <end position="355"/>
    </location>
</feature>
<keyword evidence="3" id="KW-0067">ATP-binding</keyword>
<feature type="domain" description="ABC transporter" evidence="5">
    <location>
        <begin position="6"/>
        <end position="231"/>
    </location>
</feature>
<evidence type="ECO:0000259" key="5">
    <source>
        <dbReference type="PROSITE" id="PS50893"/>
    </source>
</evidence>
<reference evidence="7" key="1">
    <citation type="journal article" date="2019" name="Int. J. Syst. Evol. Microbiol.">
        <title>The Global Catalogue of Microorganisms (GCM) 10K type strain sequencing project: providing services to taxonomists for standard genome sequencing and annotation.</title>
        <authorList>
            <consortium name="The Broad Institute Genomics Platform"/>
            <consortium name="The Broad Institute Genome Sequencing Center for Infectious Disease"/>
            <person name="Wu L."/>
            <person name="Ma J."/>
        </authorList>
    </citation>
    <scope>NUCLEOTIDE SEQUENCE [LARGE SCALE GENOMIC DNA]</scope>
    <source>
        <strain evidence="7">JCM 16373</strain>
    </source>
</reference>
<dbReference type="PROSITE" id="PS50893">
    <property type="entry name" value="ABC_TRANSPORTER_2"/>
    <property type="match status" value="1"/>
</dbReference>
<organism evidence="6 7">
    <name type="scientific">Streptomyces axinellae</name>
    <dbReference type="NCBI Taxonomy" id="552788"/>
    <lineage>
        <taxon>Bacteria</taxon>
        <taxon>Bacillati</taxon>
        <taxon>Actinomycetota</taxon>
        <taxon>Actinomycetes</taxon>
        <taxon>Kitasatosporales</taxon>
        <taxon>Streptomycetaceae</taxon>
        <taxon>Streptomyces</taxon>
    </lineage>
</organism>
<evidence type="ECO:0000256" key="2">
    <source>
        <dbReference type="ARBA" id="ARBA00022741"/>
    </source>
</evidence>
<dbReference type="CDD" id="cd03230">
    <property type="entry name" value="ABC_DR_subfamily_A"/>
    <property type="match status" value="1"/>
</dbReference>
<dbReference type="SUPFAM" id="SSF52540">
    <property type="entry name" value="P-loop containing nucleoside triphosphate hydrolases"/>
    <property type="match status" value="1"/>
</dbReference>
<dbReference type="InterPro" id="IPR027417">
    <property type="entry name" value="P-loop_NTPase"/>
</dbReference>
<evidence type="ECO:0000256" key="3">
    <source>
        <dbReference type="ARBA" id="ARBA00022840"/>
    </source>
</evidence>
<sequence>MTMTAIEAAGLGKRFQRRGMWALRDCAFRLPAGRVCAVVGPNGAGKSTLMGLAAGLIAPSEGTVTVLGRHPADARPRIGFVDQTKPLYPQLTVAETLRMGADLNPGSWDAATAERIVAGGDLNPKARIRSLSGGQRTRVVLAVALAKRPELLLLDEPMADLDPLARRELLGILMATAAEHGTTIVLSSHVLAELEDCCDFLLLIHGGRVRLAGDIDELLAAHRLVVRPAPEAGAPADAGPHADPDANVHLNANAHAHAQTEADGGTGTGAGTETGTRTGSGACGGMGPHTVVEARTTGRQLTALIRPAGPLPDDWQAGEPTLEELVLAHLRTPAAPSLTLDPVPMTDPGPAPDPGGAPASTSTATSSTSKSTSATSEETVA</sequence>
<dbReference type="RefSeq" id="WP_344562960.1">
    <property type="nucleotide sequence ID" value="NZ_BAAARJ010000003.1"/>
</dbReference>
<proteinExistence type="predicted"/>
<dbReference type="PANTHER" id="PTHR42939">
    <property type="entry name" value="ABC TRANSPORTER ATP-BINDING PROTEIN ALBC-RELATED"/>
    <property type="match status" value="1"/>
</dbReference>
<feature type="region of interest" description="Disordered" evidence="4">
    <location>
        <begin position="337"/>
        <end position="381"/>
    </location>
</feature>
<keyword evidence="2" id="KW-0547">Nucleotide-binding</keyword>
<accession>A0ABP6C3I7</accession>
<evidence type="ECO:0000256" key="4">
    <source>
        <dbReference type="SAM" id="MobiDB-lite"/>
    </source>
</evidence>
<dbReference type="PROSITE" id="PS00211">
    <property type="entry name" value="ABC_TRANSPORTER_1"/>
    <property type="match status" value="1"/>
</dbReference>
<feature type="compositionally biased region" description="Low complexity" evidence="4">
    <location>
        <begin position="356"/>
        <end position="381"/>
    </location>
</feature>
<protein>
    <recommendedName>
        <fullName evidence="5">ABC transporter domain-containing protein</fullName>
    </recommendedName>
</protein>
<comment type="caution">
    <text evidence="6">The sequence shown here is derived from an EMBL/GenBank/DDBJ whole genome shotgun (WGS) entry which is preliminary data.</text>
</comment>
<gene>
    <name evidence="6" type="ORF">GCM10009863_12550</name>
</gene>
<dbReference type="Gene3D" id="3.40.50.300">
    <property type="entry name" value="P-loop containing nucleotide triphosphate hydrolases"/>
    <property type="match status" value="1"/>
</dbReference>
<evidence type="ECO:0000256" key="1">
    <source>
        <dbReference type="ARBA" id="ARBA00022448"/>
    </source>
</evidence>
<dbReference type="InterPro" id="IPR017871">
    <property type="entry name" value="ABC_transporter-like_CS"/>
</dbReference>
<evidence type="ECO:0000313" key="6">
    <source>
        <dbReference type="EMBL" id="GAA2600725.1"/>
    </source>
</evidence>
<dbReference type="Proteomes" id="UP001501447">
    <property type="component" value="Unassembled WGS sequence"/>
</dbReference>